<sequence length="151" mass="16854">MGPLDTPEEAGGISFESLFFQELVAMNDYLGLGYKIYYWKTSNNIEVDFVLYGDRGLKIFEVKRKGKILGSDLRGLKDEDNYVREQAAAALGKIGDKRAVEPLIEALKDENGHVRSGAANALGKIRDKRAVKPIIEVLKDKYSDVRWSAAD</sequence>
<name>X1N4H7_9ZZZZ</name>
<dbReference type="PANTHER" id="PTHR12697">
    <property type="entry name" value="PBS LYASE HEAT-LIKE PROTEIN"/>
    <property type="match status" value="1"/>
</dbReference>
<dbReference type="InterPro" id="IPR016024">
    <property type="entry name" value="ARM-type_fold"/>
</dbReference>
<evidence type="ECO:0000259" key="1">
    <source>
        <dbReference type="Pfam" id="PF13635"/>
    </source>
</evidence>
<protein>
    <recommendedName>
        <fullName evidence="1">DUF4143 domain-containing protein</fullName>
    </recommendedName>
</protein>
<proteinExistence type="predicted"/>
<dbReference type="InterPro" id="IPR004155">
    <property type="entry name" value="PBS_lyase_HEAT"/>
</dbReference>
<gene>
    <name evidence="2" type="ORF">S06H3_40618</name>
</gene>
<dbReference type="Pfam" id="PF13646">
    <property type="entry name" value="HEAT_2"/>
    <property type="match status" value="1"/>
</dbReference>
<evidence type="ECO:0000313" key="2">
    <source>
        <dbReference type="EMBL" id="GAI38932.1"/>
    </source>
</evidence>
<comment type="caution">
    <text evidence="2">The sequence shown here is derived from an EMBL/GenBank/DDBJ whole genome shotgun (WGS) entry which is preliminary data.</text>
</comment>
<accession>X1N4H7</accession>
<dbReference type="PANTHER" id="PTHR12697:SF5">
    <property type="entry name" value="DEOXYHYPUSINE HYDROXYLASE"/>
    <property type="match status" value="1"/>
</dbReference>
<feature type="domain" description="DUF4143" evidence="1">
    <location>
        <begin position="10"/>
        <end position="64"/>
    </location>
</feature>
<dbReference type="InterPro" id="IPR011989">
    <property type="entry name" value="ARM-like"/>
</dbReference>
<dbReference type="Gene3D" id="1.25.10.10">
    <property type="entry name" value="Leucine-rich Repeat Variant"/>
    <property type="match status" value="1"/>
</dbReference>
<dbReference type="SMART" id="SM00567">
    <property type="entry name" value="EZ_HEAT"/>
    <property type="match status" value="2"/>
</dbReference>
<dbReference type="SUPFAM" id="SSF48371">
    <property type="entry name" value="ARM repeat"/>
    <property type="match status" value="1"/>
</dbReference>
<feature type="non-terminal residue" evidence="2">
    <location>
        <position position="151"/>
    </location>
</feature>
<dbReference type="InterPro" id="IPR025420">
    <property type="entry name" value="DUF4143"/>
</dbReference>
<reference evidence="2" key="1">
    <citation type="journal article" date="2014" name="Front. Microbiol.">
        <title>High frequency of phylogenetically diverse reductive dehalogenase-homologous genes in deep subseafloor sedimentary metagenomes.</title>
        <authorList>
            <person name="Kawai M."/>
            <person name="Futagami T."/>
            <person name="Toyoda A."/>
            <person name="Takaki Y."/>
            <person name="Nishi S."/>
            <person name="Hori S."/>
            <person name="Arai W."/>
            <person name="Tsubouchi T."/>
            <person name="Morono Y."/>
            <person name="Uchiyama I."/>
            <person name="Ito T."/>
            <person name="Fujiyama A."/>
            <person name="Inagaki F."/>
            <person name="Takami H."/>
        </authorList>
    </citation>
    <scope>NUCLEOTIDE SEQUENCE</scope>
    <source>
        <strain evidence="2">Expedition CK06-06</strain>
    </source>
</reference>
<organism evidence="2">
    <name type="scientific">marine sediment metagenome</name>
    <dbReference type="NCBI Taxonomy" id="412755"/>
    <lineage>
        <taxon>unclassified sequences</taxon>
        <taxon>metagenomes</taxon>
        <taxon>ecological metagenomes</taxon>
    </lineage>
</organism>
<dbReference type="AlphaFoldDB" id="X1N4H7"/>
<dbReference type="EMBL" id="BARV01024946">
    <property type="protein sequence ID" value="GAI38932.1"/>
    <property type="molecule type" value="Genomic_DNA"/>
</dbReference>
<dbReference type="Pfam" id="PF13635">
    <property type="entry name" value="DUF4143"/>
    <property type="match status" value="1"/>
</dbReference>
<dbReference type="GO" id="GO:0016491">
    <property type="term" value="F:oxidoreductase activity"/>
    <property type="evidence" value="ECO:0007669"/>
    <property type="project" value="TreeGrafter"/>
</dbReference>